<dbReference type="InterPro" id="IPR036097">
    <property type="entry name" value="HisK_dim/P_sf"/>
</dbReference>
<dbReference type="Gene3D" id="3.30.565.10">
    <property type="entry name" value="Histidine kinase-like ATPase, C-terminal domain"/>
    <property type="match status" value="1"/>
</dbReference>
<dbReference type="SUPFAM" id="SSF47384">
    <property type="entry name" value="Homodimeric domain of signal transducing histidine kinase"/>
    <property type="match status" value="1"/>
</dbReference>
<dbReference type="InterPro" id="IPR001789">
    <property type="entry name" value="Sig_transdc_resp-reg_receiver"/>
</dbReference>
<feature type="modified residue" description="4-aspartylphosphate" evidence="6">
    <location>
        <position position="604"/>
    </location>
</feature>
<comment type="caution">
    <text evidence="10">The sequence shown here is derived from an EMBL/GenBank/DDBJ whole genome shotgun (WGS) entry which is preliminary data.</text>
</comment>
<evidence type="ECO:0000256" key="2">
    <source>
        <dbReference type="ARBA" id="ARBA00012438"/>
    </source>
</evidence>
<dbReference type="Gene3D" id="3.30.450.40">
    <property type="match status" value="1"/>
</dbReference>
<gene>
    <name evidence="10" type="ORF">NFI95_08485</name>
</gene>
<evidence type="ECO:0000256" key="4">
    <source>
        <dbReference type="ARBA" id="ARBA00022679"/>
    </source>
</evidence>
<evidence type="ECO:0000259" key="9">
    <source>
        <dbReference type="PROSITE" id="PS50112"/>
    </source>
</evidence>
<feature type="domain" description="Response regulatory" evidence="8">
    <location>
        <begin position="554"/>
        <end position="670"/>
    </location>
</feature>
<dbReference type="PRINTS" id="PR00344">
    <property type="entry name" value="BCTRLSENSOR"/>
</dbReference>
<evidence type="ECO:0000313" key="11">
    <source>
        <dbReference type="Proteomes" id="UP001524587"/>
    </source>
</evidence>
<dbReference type="CDD" id="cd00082">
    <property type="entry name" value="HisKA"/>
    <property type="match status" value="1"/>
</dbReference>
<keyword evidence="3 6" id="KW-0597">Phosphoprotein</keyword>
<dbReference type="InterPro" id="IPR029016">
    <property type="entry name" value="GAF-like_dom_sf"/>
</dbReference>
<dbReference type="InterPro" id="IPR000014">
    <property type="entry name" value="PAS"/>
</dbReference>
<dbReference type="Gene3D" id="3.30.450.20">
    <property type="entry name" value="PAS domain"/>
    <property type="match status" value="1"/>
</dbReference>
<dbReference type="InterPro" id="IPR035965">
    <property type="entry name" value="PAS-like_dom_sf"/>
</dbReference>
<evidence type="ECO:0000259" key="8">
    <source>
        <dbReference type="PROSITE" id="PS50110"/>
    </source>
</evidence>
<dbReference type="PROSITE" id="PS50110">
    <property type="entry name" value="RESPONSE_REGULATORY"/>
    <property type="match status" value="1"/>
</dbReference>
<dbReference type="PANTHER" id="PTHR43065">
    <property type="entry name" value="SENSOR HISTIDINE KINASE"/>
    <property type="match status" value="1"/>
</dbReference>
<dbReference type="SUPFAM" id="SSF55785">
    <property type="entry name" value="PYP-like sensor domain (PAS domain)"/>
    <property type="match status" value="1"/>
</dbReference>
<accession>A0ABT1W6I9</accession>
<dbReference type="CDD" id="cd18161">
    <property type="entry name" value="REC_hyHK_blue-like"/>
    <property type="match status" value="1"/>
</dbReference>
<dbReference type="Gene3D" id="1.10.287.130">
    <property type="match status" value="1"/>
</dbReference>
<dbReference type="Gene3D" id="3.40.50.2300">
    <property type="match status" value="1"/>
</dbReference>
<dbReference type="SUPFAM" id="SSF52172">
    <property type="entry name" value="CheY-like"/>
    <property type="match status" value="1"/>
</dbReference>
<dbReference type="SMART" id="SM00387">
    <property type="entry name" value="HATPase_c"/>
    <property type="match status" value="1"/>
</dbReference>
<proteinExistence type="predicted"/>
<feature type="domain" description="PAS" evidence="9">
    <location>
        <begin position="1"/>
        <end position="47"/>
    </location>
</feature>
<reference evidence="10 11" key="1">
    <citation type="submission" date="2022-06" db="EMBL/GenBank/DDBJ databases">
        <title>Endosaccharibacter gen. nov., sp. nov., endophytic bacteria isolated from sugarcane.</title>
        <authorList>
            <person name="Pitiwittayakul N."/>
            <person name="Yukphan P."/>
            <person name="Charoenyingcharoen P."/>
            <person name="Tanasupawat S."/>
        </authorList>
    </citation>
    <scope>NUCLEOTIDE SEQUENCE [LARGE SCALE GENOMIC DNA]</scope>
    <source>
        <strain evidence="10 11">KSS8</strain>
    </source>
</reference>
<evidence type="ECO:0000256" key="1">
    <source>
        <dbReference type="ARBA" id="ARBA00000085"/>
    </source>
</evidence>
<dbReference type="Pfam" id="PF01590">
    <property type="entry name" value="GAF"/>
    <property type="match status" value="1"/>
</dbReference>
<dbReference type="Proteomes" id="UP001524587">
    <property type="component" value="Unassembled WGS sequence"/>
</dbReference>
<keyword evidence="5" id="KW-0418">Kinase</keyword>
<dbReference type="Pfam" id="PF00512">
    <property type="entry name" value="HisKA"/>
    <property type="match status" value="1"/>
</dbReference>
<protein>
    <recommendedName>
        <fullName evidence="2">histidine kinase</fullName>
        <ecNumber evidence="2">2.7.13.3</ecNumber>
    </recommendedName>
</protein>
<dbReference type="InterPro" id="IPR003594">
    <property type="entry name" value="HATPase_dom"/>
</dbReference>
<keyword evidence="4" id="KW-0808">Transferase</keyword>
<dbReference type="PANTHER" id="PTHR43065:SF42">
    <property type="entry name" value="TWO-COMPONENT SENSOR PPRA"/>
    <property type="match status" value="1"/>
</dbReference>
<evidence type="ECO:0000256" key="6">
    <source>
        <dbReference type="PROSITE-ProRule" id="PRU00169"/>
    </source>
</evidence>
<dbReference type="InterPro" id="IPR011006">
    <property type="entry name" value="CheY-like_superfamily"/>
</dbReference>
<feature type="domain" description="Histidine kinase" evidence="7">
    <location>
        <begin position="307"/>
        <end position="531"/>
    </location>
</feature>
<dbReference type="SMART" id="SM00388">
    <property type="entry name" value="HisKA"/>
    <property type="match status" value="1"/>
</dbReference>
<dbReference type="InterPro" id="IPR036890">
    <property type="entry name" value="HATPase_C_sf"/>
</dbReference>
<dbReference type="SMART" id="SM00065">
    <property type="entry name" value="GAF"/>
    <property type="match status" value="1"/>
</dbReference>
<name>A0ABT1W6I9_9PROT</name>
<dbReference type="PROSITE" id="PS50109">
    <property type="entry name" value="HIS_KIN"/>
    <property type="match status" value="1"/>
</dbReference>
<dbReference type="PROSITE" id="PS50112">
    <property type="entry name" value="PAS"/>
    <property type="match status" value="1"/>
</dbReference>
<dbReference type="Pfam" id="PF02518">
    <property type="entry name" value="HATPase_c"/>
    <property type="match status" value="1"/>
</dbReference>
<dbReference type="InterPro" id="IPR005467">
    <property type="entry name" value="His_kinase_dom"/>
</dbReference>
<evidence type="ECO:0000313" key="10">
    <source>
        <dbReference type="EMBL" id="MCQ8278488.1"/>
    </source>
</evidence>
<comment type="catalytic activity">
    <reaction evidence="1">
        <text>ATP + protein L-histidine = ADP + protein N-phospho-L-histidine.</text>
        <dbReference type="EC" id="2.7.13.3"/>
    </reaction>
</comment>
<evidence type="ECO:0000256" key="3">
    <source>
        <dbReference type="ARBA" id="ARBA00022553"/>
    </source>
</evidence>
<dbReference type="InterPro" id="IPR003661">
    <property type="entry name" value="HisK_dim/P_dom"/>
</dbReference>
<dbReference type="Pfam" id="PF00072">
    <property type="entry name" value="Response_reg"/>
    <property type="match status" value="1"/>
</dbReference>
<dbReference type="EMBL" id="JAMSKV010000006">
    <property type="protein sequence ID" value="MCQ8278488.1"/>
    <property type="molecule type" value="Genomic_DNA"/>
</dbReference>
<dbReference type="SMART" id="SM00448">
    <property type="entry name" value="REC"/>
    <property type="match status" value="1"/>
</dbReference>
<evidence type="ECO:0000259" key="7">
    <source>
        <dbReference type="PROSITE" id="PS50109"/>
    </source>
</evidence>
<dbReference type="InterPro" id="IPR004358">
    <property type="entry name" value="Sig_transdc_His_kin-like_C"/>
</dbReference>
<sequence length="673" mass="73119">MLWDANGEPQDFRYLEINDAWGRLTGLSVESALGRPNAEVLADLEPEWLDDFAAVALSGEPRTTTRPVRALGRVYEARIFRPEPGQFAVLFQDVSQRLREEARRDFLLRLSDILRDENHPDELAHRAAALLGASLGVSRAGYGTIDPLAETILIAPDWRSPGTSSIAGVLRFRDYGSYIDDLKQGTTVVIDDTRLDPRTAANSADLEAINARSFINMPVTEEGGFVALLFLTNNLPRAWTADEISLMREVAERTRVAVARRRAERDLRRLTASLESEVEARTQALLAAEEQLRQSQKMEAVGQLTGGIAHDFNNLLTGISGSLELLTVRLEQGRLSELGRYVASAQAAAQRAAALTHRLLAFSRRQTLDPKPTAVNELVVGMEEMIRRTVGPAIEIAVRCSAELWPAIVDPNQLENALLNLCLNARDAMPDGGCVTIETGNLALDDAAARERDLPPGDYVSLCVADTGTGMTPDVIARAFDPFFTTKPLGQGTGLGLSMIYGFVRQSGGQVRISSELGHGTSMRLFLPRHHGRLEGDGDSRAAAAPPRAEQGETVLVVDDESGVRILITEVLEELGYVAIEAADGAAGLKVLQSDARVDLLVTDVGLPGGMNGRQVADAARLLRPELKILFVTGYAENAVARSGYLEPGMHVLTKPFTIDVLADRIRTLIEPS</sequence>
<dbReference type="SUPFAM" id="SSF55874">
    <property type="entry name" value="ATPase domain of HSP90 chaperone/DNA topoisomerase II/histidine kinase"/>
    <property type="match status" value="1"/>
</dbReference>
<dbReference type="EC" id="2.7.13.3" evidence="2"/>
<organism evidence="10 11">
    <name type="scientific">Endosaccharibacter trunci</name>
    <dbReference type="NCBI Taxonomy" id="2812733"/>
    <lineage>
        <taxon>Bacteria</taxon>
        <taxon>Pseudomonadati</taxon>
        <taxon>Pseudomonadota</taxon>
        <taxon>Alphaproteobacteria</taxon>
        <taxon>Acetobacterales</taxon>
        <taxon>Acetobacteraceae</taxon>
        <taxon>Endosaccharibacter</taxon>
    </lineage>
</organism>
<keyword evidence="11" id="KW-1185">Reference proteome</keyword>
<evidence type="ECO:0000256" key="5">
    <source>
        <dbReference type="ARBA" id="ARBA00022777"/>
    </source>
</evidence>
<dbReference type="InterPro" id="IPR003018">
    <property type="entry name" value="GAF"/>
</dbReference>
<dbReference type="SUPFAM" id="SSF55781">
    <property type="entry name" value="GAF domain-like"/>
    <property type="match status" value="1"/>
</dbReference>